<dbReference type="InterPro" id="IPR037294">
    <property type="entry name" value="ABC_BtuC-like"/>
</dbReference>
<evidence type="ECO:0000256" key="5">
    <source>
        <dbReference type="ARBA" id="ARBA00022692"/>
    </source>
</evidence>
<comment type="caution">
    <text evidence="9">The sequence shown here is derived from an EMBL/GenBank/DDBJ whole genome shotgun (WGS) entry which is preliminary data.</text>
</comment>
<dbReference type="Gene3D" id="1.10.3470.10">
    <property type="entry name" value="ABC transporter involved in vitamin B12 uptake, BtuC"/>
    <property type="match status" value="1"/>
</dbReference>
<dbReference type="GO" id="GO:0005886">
    <property type="term" value="C:plasma membrane"/>
    <property type="evidence" value="ECO:0007669"/>
    <property type="project" value="UniProtKB-SubCell"/>
</dbReference>
<keyword evidence="4" id="KW-1003">Cell membrane</keyword>
<evidence type="ECO:0000256" key="8">
    <source>
        <dbReference type="SAM" id="Phobius"/>
    </source>
</evidence>
<feature type="transmembrane region" description="Helical" evidence="8">
    <location>
        <begin position="21"/>
        <end position="48"/>
    </location>
</feature>
<evidence type="ECO:0000256" key="1">
    <source>
        <dbReference type="ARBA" id="ARBA00004651"/>
    </source>
</evidence>
<dbReference type="GO" id="GO:0033214">
    <property type="term" value="P:siderophore-iron import into cell"/>
    <property type="evidence" value="ECO:0007669"/>
    <property type="project" value="TreeGrafter"/>
</dbReference>
<dbReference type="InterPro" id="IPR000522">
    <property type="entry name" value="ABC_transptr_permease_BtuC"/>
</dbReference>
<dbReference type="Pfam" id="PF01032">
    <property type="entry name" value="FecCD"/>
    <property type="match status" value="1"/>
</dbReference>
<comment type="similarity">
    <text evidence="2">Belongs to the binding-protein-dependent transport system permease family. FecCD subfamily.</text>
</comment>
<feature type="transmembrane region" description="Helical" evidence="8">
    <location>
        <begin position="165"/>
        <end position="188"/>
    </location>
</feature>
<evidence type="ECO:0000256" key="3">
    <source>
        <dbReference type="ARBA" id="ARBA00022448"/>
    </source>
</evidence>
<keyword evidence="6 8" id="KW-1133">Transmembrane helix</keyword>
<sequence length="348" mass="36777">MSVKKTSGVLVAYRRQQLRKLWLLLFLVFLVVATILIDLAIGPADIGISGVVETLLWPAQSNSLDVAVIWQLRVPQSLMALTVGAALGIAGAEMQTVLDNPLASPFTLGVSSAAALGAALALSFNLTIPGLPAEIGLVGSAMVVALACTALLDRVASRQGANANNIVLFGIALIFSFNALLALMQYLVSASSLQLLIFWMMGSLARSNMAGVAVVSVGLLGVLFLAMRQAWQLTALRYGDERARTLGVDTHALRRRSLFRVGILTAVSVSLTGVIGFIGLVAPHIARRLVGEDHRWFLPTSALTGALLLISASGLSKMLVTDTLLPVGIVTTFVGVPVFAWIVLRKQS</sequence>
<name>A0A3A1YNL2_9BURK</name>
<feature type="transmembrane region" description="Helical" evidence="8">
    <location>
        <begin position="102"/>
        <end position="123"/>
    </location>
</feature>
<dbReference type="EMBL" id="NQYH01000022">
    <property type="protein sequence ID" value="RIY39066.1"/>
    <property type="molecule type" value="Genomic_DNA"/>
</dbReference>
<evidence type="ECO:0000256" key="2">
    <source>
        <dbReference type="ARBA" id="ARBA00007935"/>
    </source>
</evidence>
<evidence type="ECO:0000256" key="7">
    <source>
        <dbReference type="ARBA" id="ARBA00023136"/>
    </source>
</evidence>
<accession>A0A3A1YNL2</accession>
<feature type="transmembrane region" description="Helical" evidence="8">
    <location>
        <begin position="261"/>
        <end position="282"/>
    </location>
</feature>
<dbReference type="PANTHER" id="PTHR30472">
    <property type="entry name" value="FERRIC ENTEROBACTIN TRANSPORT SYSTEM PERMEASE PROTEIN"/>
    <property type="match status" value="1"/>
</dbReference>
<dbReference type="CDD" id="cd06550">
    <property type="entry name" value="TM_ABC_iron-siderophores_like"/>
    <property type="match status" value="1"/>
</dbReference>
<dbReference type="SUPFAM" id="SSF81345">
    <property type="entry name" value="ABC transporter involved in vitamin B12 uptake, BtuC"/>
    <property type="match status" value="1"/>
</dbReference>
<reference evidence="9 10" key="1">
    <citation type="submission" date="2017-08" db="EMBL/GenBank/DDBJ databases">
        <title>Pusillimonas indicus sp. nov., a member of the family Alcaligenaceae isolated from surface seawater.</title>
        <authorList>
            <person name="Li J."/>
        </authorList>
    </citation>
    <scope>NUCLEOTIDE SEQUENCE [LARGE SCALE GENOMIC DNA]</scope>
    <source>
        <strain evidence="9 10">L52-1-41</strain>
    </source>
</reference>
<gene>
    <name evidence="9" type="ORF">CJP73_15545</name>
</gene>
<feature type="transmembrane region" description="Helical" evidence="8">
    <location>
        <begin position="294"/>
        <end position="312"/>
    </location>
</feature>
<protein>
    <submittedName>
        <fullName evidence="9">Iron-siderophore ABC transporter permease</fullName>
    </submittedName>
</protein>
<dbReference type="FunFam" id="1.10.3470.10:FF:000001">
    <property type="entry name" value="Vitamin B12 ABC transporter permease BtuC"/>
    <property type="match status" value="1"/>
</dbReference>
<evidence type="ECO:0000313" key="10">
    <source>
        <dbReference type="Proteomes" id="UP000266206"/>
    </source>
</evidence>
<proteinExistence type="inferred from homology"/>
<evidence type="ECO:0000313" key="9">
    <source>
        <dbReference type="EMBL" id="RIY39066.1"/>
    </source>
</evidence>
<dbReference type="AlphaFoldDB" id="A0A3A1YNL2"/>
<feature type="transmembrane region" description="Helical" evidence="8">
    <location>
        <begin position="208"/>
        <end position="227"/>
    </location>
</feature>
<keyword evidence="7 8" id="KW-0472">Membrane</keyword>
<comment type="subcellular location">
    <subcellularLocation>
        <location evidence="1">Cell membrane</location>
        <topology evidence="1">Multi-pass membrane protein</topology>
    </subcellularLocation>
</comment>
<feature type="transmembrane region" description="Helical" evidence="8">
    <location>
        <begin position="135"/>
        <end position="153"/>
    </location>
</feature>
<dbReference type="Proteomes" id="UP000266206">
    <property type="component" value="Unassembled WGS sequence"/>
</dbReference>
<keyword evidence="5 8" id="KW-0812">Transmembrane</keyword>
<dbReference type="OrthoDB" id="9782305at2"/>
<evidence type="ECO:0000256" key="4">
    <source>
        <dbReference type="ARBA" id="ARBA00022475"/>
    </source>
</evidence>
<feature type="transmembrane region" description="Helical" evidence="8">
    <location>
        <begin position="324"/>
        <end position="344"/>
    </location>
</feature>
<evidence type="ECO:0000256" key="6">
    <source>
        <dbReference type="ARBA" id="ARBA00022989"/>
    </source>
</evidence>
<keyword evidence="3" id="KW-0813">Transport</keyword>
<organism evidence="9 10">
    <name type="scientific">Neopusillimonas maritima</name>
    <dbReference type="NCBI Taxonomy" id="2026239"/>
    <lineage>
        <taxon>Bacteria</taxon>
        <taxon>Pseudomonadati</taxon>
        <taxon>Pseudomonadota</taxon>
        <taxon>Betaproteobacteria</taxon>
        <taxon>Burkholderiales</taxon>
        <taxon>Alcaligenaceae</taxon>
        <taxon>Neopusillimonas</taxon>
    </lineage>
</organism>
<dbReference type="GO" id="GO:0022857">
    <property type="term" value="F:transmembrane transporter activity"/>
    <property type="evidence" value="ECO:0007669"/>
    <property type="project" value="InterPro"/>
</dbReference>
<feature type="transmembrane region" description="Helical" evidence="8">
    <location>
        <begin position="68"/>
        <end position="90"/>
    </location>
</feature>
<dbReference type="RefSeq" id="WP_119517036.1">
    <property type="nucleotide sequence ID" value="NZ_NQYH01000022.1"/>
</dbReference>
<dbReference type="PANTHER" id="PTHR30472:SF25">
    <property type="entry name" value="ABC TRANSPORTER PERMEASE PROTEIN MJ0876-RELATED"/>
    <property type="match status" value="1"/>
</dbReference>